<feature type="domain" description="Peptidase M15A C-terminal" evidence="2">
    <location>
        <begin position="203"/>
        <end position="244"/>
    </location>
</feature>
<dbReference type="SUPFAM" id="SSF55166">
    <property type="entry name" value="Hedgehog/DD-peptidase"/>
    <property type="match status" value="1"/>
</dbReference>
<dbReference type="AlphaFoldDB" id="A0A239F9P2"/>
<name>A0A239F9P2_EKHLU</name>
<keyword evidence="1" id="KW-0732">Signal</keyword>
<sequence>MKKLLLLICISWLSVHAFDSQRAGFSVTVNGEINPYKLFSTFIMPGAEIVISSTEAITVKSSEVTVNATAFNTRWKLSAPITPGVYVANVTNKSGNVITVNVLVLTPLSQMSGEYLNKYRIGSYPSQPLRGNQIYNPPKGLFEVTQKNLHLKLTPHFTLSQFLCKQAGDFPKYVMVRERLLLKLEFILERVNEKGYEVETFGFISGYRTPFYNKSIGNVQYSRHVYGGAADIFIDQNKDGRMDDLNKDGTVDEKDVRIFYNIVESEYSKDRYSYFVGGLGFYRKNSRHSGFIHVDVRGSKARW</sequence>
<dbReference type="RefSeq" id="WP_089355292.1">
    <property type="nucleotide sequence ID" value="NZ_FZPD01000001.1"/>
</dbReference>
<evidence type="ECO:0000256" key="1">
    <source>
        <dbReference type="SAM" id="SignalP"/>
    </source>
</evidence>
<feature type="signal peptide" evidence="1">
    <location>
        <begin position="1"/>
        <end position="17"/>
    </location>
</feature>
<protein>
    <submittedName>
        <fullName evidence="3">Peptidase M15</fullName>
    </submittedName>
</protein>
<dbReference type="Gene3D" id="3.30.1380.10">
    <property type="match status" value="1"/>
</dbReference>
<dbReference type="EMBL" id="FZPD01000001">
    <property type="protein sequence ID" value="SNS52872.1"/>
    <property type="molecule type" value="Genomic_DNA"/>
</dbReference>
<dbReference type="InterPro" id="IPR013230">
    <property type="entry name" value="Peptidase_M15A_C"/>
</dbReference>
<proteinExistence type="predicted"/>
<reference evidence="3 4" key="1">
    <citation type="submission" date="2017-06" db="EMBL/GenBank/DDBJ databases">
        <authorList>
            <person name="Kim H.J."/>
            <person name="Triplett B.A."/>
        </authorList>
    </citation>
    <scope>NUCLEOTIDE SEQUENCE [LARGE SCALE GENOMIC DNA]</scope>
    <source>
        <strain evidence="3 4">DSM 19307</strain>
    </source>
</reference>
<dbReference type="Proteomes" id="UP000198393">
    <property type="component" value="Unassembled WGS sequence"/>
</dbReference>
<evidence type="ECO:0000313" key="3">
    <source>
        <dbReference type="EMBL" id="SNS52872.1"/>
    </source>
</evidence>
<evidence type="ECO:0000259" key="2">
    <source>
        <dbReference type="Pfam" id="PF08291"/>
    </source>
</evidence>
<dbReference type="PROSITE" id="PS00018">
    <property type="entry name" value="EF_HAND_1"/>
    <property type="match status" value="1"/>
</dbReference>
<evidence type="ECO:0000313" key="4">
    <source>
        <dbReference type="Proteomes" id="UP000198393"/>
    </source>
</evidence>
<feature type="chain" id="PRO_5013235241" evidence="1">
    <location>
        <begin position="18"/>
        <end position="303"/>
    </location>
</feature>
<accession>A0A239F9P2</accession>
<dbReference type="Pfam" id="PF08291">
    <property type="entry name" value="Peptidase_M15_3"/>
    <property type="match status" value="1"/>
</dbReference>
<dbReference type="InterPro" id="IPR018247">
    <property type="entry name" value="EF_Hand_1_Ca_BS"/>
</dbReference>
<dbReference type="InterPro" id="IPR009045">
    <property type="entry name" value="Zn_M74/Hedgehog-like"/>
</dbReference>
<dbReference type="OrthoDB" id="1494639at2"/>
<gene>
    <name evidence="3" type="ORF">SAMN05421640_0533</name>
</gene>
<organism evidence="3 4">
    <name type="scientific">Ekhidna lutea</name>
    <dbReference type="NCBI Taxonomy" id="447679"/>
    <lineage>
        <taxon>Bacteria</taxon>
        <taxon>Pseudomonadati</taxon>
        <taxon>Bacteroidota</taxon>
        <taxon>Cytophagia</taxon>
        <taxon>Cytophagales</taxon>
        <taxon>Reichenbachiellaceae</taxon>
        <taxon>Ekhidna</taxon>
    </lineage>
</organism>
<keyword evidence="4" id="KW-1185">Reference proteome</keyword>